<dbReference type="AlphaFoldDB" id="A0A0N0NLP5"/>
<reference evidence="2 3" key="1">
    <citation type="submission" date="2015-06" db="EMBL/GenBank/DDBJ databases">
        <title>Draft genome of the ant-associated black yeast Phialophora attae CBS 131958.</title>
        <authorList>
            <person name="Moreno L.F."/>
            <person name="Stielow B.J."/>
            <person name="de Hoog S."/>
            <person name="Vicente V.A."/>
            <person name="Weiss V.A."/>
            <person name="de Vries M."/>
            <person name="Cruz L.M."/>
            <person name="Souza E.M."/>
        </authorList>
    </citation>
    <scope>NUCLEOTIDE SEQUENCE [LARGE SCALE GENOMIC DNA]</scope>
    <source>
        <strain evidence="2 3">CBS 131958</strain>
    </source>
</reference>
<gene>
    <name evidence="2" type="ORF">AB675_5137</name>
</gene>
<evidence type="ECO:0000313" key="2">
    <source>
        <dbReference type="EMBL" id="KPI39418.1"/>
    </source>
</evidence>
<dbReference type="VEuPathDB" id="FungiDB:AB675_5137"/>
<dbReference type="Proteomes" id="UP000038010">
    <property type="component" value="Unassembled WGS sequence"/>
</dbReference>
<name>A0A0N0NLP5_9EURO</name>
<keyword evidence="3" id="KW-1185">Reference proteome</keyword>
<evidence type="ECO:0000256" key="1">
    <source>
        <dbReference type="SAM" id="MobiDB-lite"/>
    </source>
</evidence>
<dbReference type="EMBL" id="LFJN01000015">
    <property type="protein sequence ID" value="KPI39418.1"/>
    <property type="molecule type" value="Genomic_DNA"/>
</dbReference>
<evidence type="ECO:0008006" key="4">
    <source>
        <dbReference type="Google" id="ProtNLM"/>
    </source>
</evidence>
<evidence type="ECO:0000313" key="3">
    <source>
        <dbReference type="Proteomes" id="UP000038010"/>
    </source>
</evidence>
<organism evidence="2 3">
    <name type="scientific">Cyphellophora attinorum</name>
    <dbReference type="NCBI Taxonomy" id="1664694"/>
    <lineage>
        <taxon>Eukaryota</taxon>
        <taxon>Fungi</taxon>
        <taxon>Dikarya</taxon>
        <taxon>Ascomycota</taxon>
        <taxon>Pezizomycotina</taxon>
        <taxon>Eurotiomycetes</taxon>
        <taxon>Chaetothyriomycetidae</taxon>
        <taxon>Chaetothyriales</taxon>
        <taxon>Cyphellophoraceae</taxon>
        <taxon>Cyphellophora</taxon>
    </lineage>
</organism>
<proteinExistence type="predicted"/>
<dbReference type="STRING" id="1664694.A0A0N0NLP5"/>
<accession>A0A0N0NLP5</accession>
<dbReference type="RefSeq" id="XP_017999381.1">
    <property type="nucleotide sequence ID" value="XM_018145325.1"/>
</dbReference>
<dbReference type="OrthoDB" id="4160156at2759"/>
<sequence>MAHVNLLDSRRLSELLEQALSWRKSVDSLMVSATNGAVLAFAYRAGRPTMKDIRSLSTTTTTAYTVASEDVLVFEAQLSRALSVLAPVADQVLLAVHGPGRGDLKIDGNMQGLDVNGDGTHGAEDEREEGNNAEVDEHEDEVGGAVEDTTARDGDDEEEQNRIRADLEYVSDQLAVILREELRGLRWPEDI</sequence>
<protein>
    <recommendedName>
        <fullName evidence="4">Roadblock/LAMTOR2 domain-containing protein</fullName>
    </recommendedName>
</protein>
<comment type="caution">
    <text evidence="2">The sequence shown here is derived from an EMBL/GenBank/DDBJ whole genome shotgun (WGS) entry which is preliminary data.</text>
</comment>
<feature type="region of interest" description="Disordered" evidence="1">
    <location>
        <begin position="114"/>
        <end position="164"/>
    </location>
</feature>
<dbReference type="GeneID" id="28737205"/>